<comment type="function">
    <text evidence="11">Peptidoglycan polymerase that catalyzes glycan chain elongation from lipid-linked precursors.</text>
</comment>
<feature type="region of interest" description="Disordered" evidence="12">
    <location>
        <begin position="238"/>
        <end position="281"/>
    </location>
</feature>
<evidence type="ECO:0000256" key="7">
    <source>
        <dbReference type="ARBA" id="ARBA00022984"/>
    </source>
</evidence>
<dbReference type="GO" id="GO:0009252">
    <property type="term" value="P:peptidoglycan biosynthetic process"/>
    <property type="evidence" value="ECO:0007669"/>
    <property type="project" value="UniProtKB-UniRule"/>
</dbReference>
<feature type="domain" description="Glycosyl transferase family 51" evidence="13">
    <location>
        <begin position="69"/>
        <end position="235"/>
    </location>
</feature>
<comment type="subcellular location">
    <subcellularLocation>
        <location evidence="11">Cell membrane</location>
        <topology evidence="11">Single-pass membrane protein</topology>
    </subcellularLocation>
</comment>
<keyword evidence="8 11" id="KW-1133">Transmembrane helix</keyword>
<evidence type="ECO:0000256" key="8">
    <source>
        <dbReference type="ARBA" id="ARBA00022989"/>
    </source>
</evidence>
<keyword evidence="4 11" id="KW-0808">Transferase</keyword>
<keyword evidence="9 11" id="KW-0472">Membrane</keyword>
<comment type="similarity">
    <text evidence="11">Belongs to the glycosyltransferase 51 family.</text>
</comment>
<protein>
    <recommendedName>
        <fullName evidence="11">Biosynthetic peptidoglycan transglycosylase</fullName>
        <ecNumber evidence="11">2.4.99.28</ecNumber>
    </recommendedName>
    <alternativeName>
        <fullName evidence="11">Glycan polymerase</fullName>
    </alternativeName>
    <alternativeName>
        <fullName evidence="11">Peptidoglycan glycosyltransferase MtgA</fullName>
        <shortName evidence="11">PGT</shortName>
    </alternativeName>
</protein>
<reference evidence="14" key="1">
    <citation type="submission" date="2020-07" db="EMBL/GenBank/DDBJ databases">
        <title>Huge and variable diversity of episymbiotic CPR bacteria and DPANN archaea in groundwater ecosystems.</title>
        <authorList>
            <person name="He C.Y."/>
            <person name="Keren R."/>
            <person name="Whittaker M."/>
            <person name="Farag I.F."/>
            <person name="Doudna J."/>
            <person name="Cate J.H.D."/>
            <person name="Banfield J.F."/>
        </authorList>
    </citation>
    <scope>NUCLEOTIDE SEQUENCE</scope>
    <source>
        <strain evidence="14">NC_groundwater_1813_Pr3_B-0.1um_71_17</strain>
    </source>
</reference>
<feature type="compositionally biased region" description="Basic and acidic residues" evidence="12">
    <location>
        <begin position="238"/>
        <end position="250"/>
    </location>
</feature>
<dbReference type="PANTHER" id="PTHR30400:SF0">
    <property type="entry name" value="BIOSYNTHETIC PEPTIDOGLYCAN TRANSGLYCOSYLASE"/>
    <property type="match status" value="1"/>
</dbReference>
<keyword evidence="6 11" id="KW-0133">Cell shape</keyword>
<evidence type="ECO:0000256" key="1">
    <source>
        <dbReference type="ARBA" id="ARBA00022475"/>
    </source>
</evidence>
<evidence type="ECO:0000313" key="14">
    <source>
        <dbReference type="EMBL" id="MBI5170459.1"/>
    </source>
</evidence>
<dbReference type="GO" id="GO:0016763">
    <property type="term" value="F:pentosyltransferase activity"/>
    <property type="evidence" value="ECO:0007669"/>
    <property type="project" value="InterPro"/>
</dbReference>
<name>A0A933WBL6_UNCEI</name>
<comment type="caution">
    <text evidence="14">The sequence shown here is derived from an EMBL/GenBank/DDBJ whole genome shotgun (WGS) entry which is preliminary data.</text>
</comment>
<evidence type="ECO:0000256" key="11">
    <source>
        <dbReference type="HAMAP-Rule" id="MF_00766"/>
    </source>
</evidence>
<dbReference type="HAMAP" id="MF_00766">
    <property type="entry name" value="PGT_MtgA"/>
    <property type="match status" value="1"/>
</dbReference>
<evidence type="ECO:0000313" key="15">
    <source>
        <dbReference type="Proteomes" id="UP000696931"/>
    </source>
</evidence>
<dbReference type="GO" id="GO:0008955">
    <property type="term" value="F:peptidoglycan glycosyltransferase activity"/>
    <property type="evidence" value="ECO:0007669"/>
    <property type="project" value="UniProtKB-UniRule"/>
</dbReference>
<dbReference type="InterPro" id="IPR011812">
    <property type="entry name" value="Pep_trsgly"/>
</dbReference>
<organism evidence="14 15">
    <name type="scientific">Eiseniibacteriota bacterium</name>
    <dbReference type="NCBI Taxonomy" id="2212470"/>
    <lineage>
        <taxon>Bacteria</taxon>
        <taxon>Candidatus Eiseniibacteriota</taxon>
    </lineage>
</organism>
<evidence type="ECO:0000259" key="13">
    <source>
        <dbReference type="Pfam" id="PF00912"/>
    </source>
</evidence>
<keyword evidence="10 11" id="KW-0961">Cell wall biogenesis/degradation</keyword>
<accession>A0A933WBL6</accession>
<evidence type="ECO:0000256" key="12">
    <source>
        <dbReference type="SAM" id="MobiDB-lite"/>
    </source>
</evidence>
<dbReference type="InterPro" id="IPR036950">
    <property type="entry name" value="PBP_transglycosylase"/>
</dbReference>
<dbReference type="InterPro" id="IPR023346">
    <property type="entry name" value="Lysozyme-like_dom_sf"/>
</dbReference>
<dbReference type="Proteomes" id="UP000696931">
    <property type="component" value="Unassembled WGS sequence"/>
</dbReference>
<evidence type="ECO:0000256" key="9">
    <source>
        <dbReference type="ARBA" id="ARBA00023136"/>
    </source>
</evidence>
<dbReference type="GO" id="GO:0005886">
    <property type="term" value="C:plasma membrane"/>
    <property type="evidence" value="ECO:0007669"/>
    <property type="project" value="UniProtKB-SubCell"/>
</dbReference>
<keyword evidence="7 11" id="KW-0573">Peptidoglycan synthesis</keyword>
<dbReference type="EC" id="2.4.99.28" evidence="11"/>
<evidence type="ECO:0000256" key="6">
    <source>
        <dbReference type="ARBA" id="ARBA00022960"/>
    </source>
</evidence>
<sequence>MSPRRRRKGASWLAIALRLALLACVAMLAWTIVDVMRVDVASLARTNPGSTAIMRQRQREAEEKGLTFRPRQKWIAYERISPHLRHAVLIAEDDAFFSHDGLDWNEIKASAKKDLETMRFARGGSTITQQLAKNLWLSTERTPMRKVKEMLLALRLERELSKRRIFELYLNVIEWGDGVYGAEAAARRWFGTSAANLSARQSVRLAAVIINPRRYSPIEPPRRIERRIRMIASRMRRKGELSEADYREVRALPPEPPPVSAPAPAESTSGAAAESSAATPE</sequence>
<dbReference type="SUPFAM" id="SSF53955">
    <property type="entry name" value="Lysozyme-like"/>
    <property type="match status" value="1"/>
</dbReference>
<comment type="pathway">
    <text evidence="11">Cell wall biogenesis; peptidoglycan biosynthesis.</text>
</comment>
<dbReference type="EMBL" id="JACRIW010000093">
    <property type="protein sequence ID" value="MBI5170459.1"/>
    <property type="molecule type" value="Genomic_DNA"/>
</dbReference>
<dbReference type="GO" id="GO:0071555">
    <property type="term" value="P:cell wall organization"/>
    <property type="evidence" value="ECO:0007669"/>
    <property type="project" value="UniProtKB-KW"/>
</dbReference>
<feature type="compositionally biased region" description="Low complexity" evidence="12">
    <location>
        <begin position="262"/>
        <end position="281"/>
    </location>
</feature>
<dbReference type="GO" id="GO:0009274">
    <property type="term" value="C:peptidoglycan-based cell wall"/>
    <property type="evidence" value="ECO:0007669"/>
    <property type="project" value="InterPro"/>
</dbReference>
<dbReference type="NCBIfam" id="TIGR02070">
    <property type="entry name" value="mono_pep_trsgly"/>
    <property type="match status" value="1"/>
</dbReference>
<dbReference type="Gene3D" id="1.10.3810.10">
    <property type="entry name" value="Biosynthetic peptidoglycan transglycosylase-like"/>
    <property type="match status" value="1"/>
</dbReference>
<keyword evidence="3 11" id="KW-0328">Glycosyltransferase</keyword>
<proteinExistence type="inferred from homology"/>
<keyword evidence="5 11" id="KW-0812">Transmembrane</keyword>
<dbReference type="Pfam" id="PF00912">
    <property type="entry name" value="Transgly"/>
    <property type="match status" value="1"/>
</dbReference>
<evidence type="ECO:0000256" key="5">
    <source>
        <dbReference type="ARBA" id="ARBA00022692"/>
    </source>
</evidence>
<evidence type="ECO:0000256" key="4">
    <source>
        <dbReference type="ARBA" id="ARBA00022679"/>
    </source>
</evidence>
<keyword evidence="1 11" id="KW-1003">Cell membrane</keyword>
<dbReference type="InterPro" id="IPR001264">
    <property type="entry name" value="Glyco_trans_51"/>
</dbReference>
<comment type="catalytic activity">
    <reaction evidence="11">
        <text>[GlcNAc-(1-&gt;4)-Mur2Ac(oyl-L-Ala-gamma-D-Glu-L-Lys-D-Ala-D-Ala)](n)-di-trans,octa-cis-undecaprenyl diphosphate + beta-D-GlcNAc-(1-&gt;4)-Mur2Ac(oyl-L-Ala-gamma-D-Glu-L-Lys-D-Ala-D-Ala)-di-trans,octa-cis-undecaprenyl diphosphate = [GlcNAc-(1-&gt;4)-Mur2Ac(oyl-L-Ala-gamma-D-Glu-L-Lys-D-Ala-D-Ala)](n+1)-di-trans,octa-cis-undecaprenyl diphosphate + di-trans,octa-cis-undecaprenyl diphosphate + H(+)</text>
        <dbReference type="Rhea" id="RHEA:23708"/>
        <dbReference type="Rhea" id="RHEA-COMP:9602"/>
        <dbReference type="Rhea" id="RHEA-COMP:9603"/>
        <dbReference type="ChEBI" id="CHEBI:15378"/>
        <dbReference type="ChEBI" id="CHEBI:58405"/>
        <dbReference type="ChEBI" id="CHEBI:60033"/>
        <dbReference type="ChEBI" id="CHEBI:78435"/>
        <dbReference type="EC" id="2.4.99.28"/>
    </reaction>
</comment>
<keyword evidence="2" id="KW-0997">Cell inner membrane</keyword>
<evidence type="ECO:0000256" key="10">
    <source>
        <dbReference type="ARBA" id="ARBA00023316"/>
    </source>
</evidence>
<dbReference type="GO" id="GO:0008360">
    <property type="term" value="P:regulation of cell shape"/>
    <property type="evidence" value="ECO:0007669"/>
    <property type="project" value="UniProtKB-KW"/>
</dbReference>
<dbReference type="AlphaFoldDB" id="A0A933WBL6"/>
<dbReference type="PANTHER" id="PTHR30400">
    <property type="entry name" value="MONOFUNCTIONAL BIOSYNTHETIC PEPTIDOGLYCAN TRANSGLYCOSYLASE"/>
    <property type="match status" value="1"/>
</dbReference>
<gene>
    <name evidence="11 14" type="primary">mtgA</name>
    <name evidence="14" type="ORF">HZA61_13300</name>
</gene>
<feature type="transmembrane region" description="Helical" evidence="11">
    <location>
        <begin position="12"/>
        <end position="33"/>
    </location>
</feature>
<evidence type="ECO:0000256" key="3">
    <source>
        <dbReference type="ARBA" id="ARBA00022676"/>
    </source>
</evidence>
<evidence type="ECO:0000256" key="2">
    <source>
        <dbReference type="ARBA" id="ARBA00022519"/>
    </source>
</evidence>